<feature type="transmembrane region" description="Helical" evidence="8">
    <location>
        <begin position="123"/>
        <end position="145"/>
    </location>
</feature>
<protein>
    <submittedName>
        <fullName evidence="10">ABC-2 type transporter</fullName>
    </submittedName>
</protein>
<evidence type="ECO:0000313" key="11">
    <source>
        <dbReference type="Proteomes" id="UP000023703"/>
    </source>
</evidence>
<keyword evidence="7 8" id="KW-0472">Membrane</keyword>
<accession>X5EG23</accession>
<dbReference type="HOGENOM" id="CLU_060703_0_0_11"/>
<keyword evidence="4" id="KW-1003">Cell membrane</keyword>
<dbReference type="EMBL" id="CP006842">
    <property type="protein sequence ID" value="AHW65561.1"/>
    <property type="molecule type" value="Genomic_DNA"/>
</dbReference>
<keyword evidence="11" id="KW-1185">Reference proteome</keyword>
<dbReference type="AlphaFoldDB" id="X5EG23"/>
<evidence type="ECO:0000259" key="9">
    <source>
        <dbReference type="Pfam" id="PF01061"/>
    </source>
</evidence>
<organism evidence="10 11">
    <name type="scientific">Corynebacterium glyciniphilum AJ 3170</name>
    <dbReference type="NCBI Taxonomy" id="1404245"/>
    <lineage>
        <taxon>Bacteria</taxon>
        <taxon>Bacillati</taxon>
        <taxon>Actinomycetota</taxon>
        <taxon>Actinomycetes</taxon>
        <taxon>Mycobacteriales</taxon>
        <taxon>Corynebacteriaceae</taxon>
        <taxon>Corynebacterium</taxon>
    </lineage>
</organism>
<keyword evidence="3" id="KW-0813">Transport</keyword>
<feature type="domain" description="ABC-2 type transporter transmembrane" evidence="9">
    <location>
        <begin position="71"/>
        <end position="279"/>
    </location>
</feature>
<keyword evidence="6 8" id="KW-1133">Transmembrane helix</keyword>
<evidence type="ECO:0000256" key="1">
    <source>
        <dbReference type="ARBA" id="ARBA00004651"/>
    </source>
</evidence>
<dbReference type="Proteomes" id="UP000023703">
    <property type="component" value="Chromosome"/>
</dbReference>
<feature type="transmembrane region" description="Helical" evidence="8">
    <location>
        <begin position="226"/>
        <end position="245"/>
    </location>
</feature>
<feature type="transmembrane region" description="Helical" evidence="8">
    <location>
        <begin position="87"/>
        <end position="111"/>
    </location>
</feature>
<gene>
    <name evidence="10" type="ORF">CGLY_15625</name>
</gene>
<evidence type="ECO:0000256" key="2">
    <source>
        <dbReference type="ARBA" id="ARBA00007783"/>
    </source>
</evidence>
<dbReference type="Pfam" id="PF01061">
    <property type="entry name" value="ABC2_membrane"/>
    <property type="match status" value="1"/>
</dbReference>
<evidence type="ECO:0000256" key="4">
    <source>
        <dbReference type="ARBA" id="ARBA00022475"/>
    </source>
</evidence>
<evidence type="ECO:0000256" key="7">
    <source>
        <dbReference type="ARBA" id="ARBA00023136"/>
    </source>
</evidence>
<evidence type="ECO:0000313" key="10">
    <source>
        <dbReference type="EMBL" id="AHW65561.1"/>
    </source>
</evidence>
<feature type="transmembrane region" description="Helical" evidence="8">
    <location>
        <begin position="195"/>
        <end position="219"/>
    </location>
</feature>
<dbReference type="KEGG" id="cgy:CGLY_15625"/>
<evidence type="ECO:0000256" key="3">
    <source>
        <dbReference type="ARBA" id="ARBA00022448"/>
    </source>
</evidence>
<dbReference type="PANTHER" id="PTHR30413">
    <property type="entry name" value="INNER MEMBRANE TRANSPORT PERMEASE"/>
    <property type="match status" value="1"/>
</dbReference>
<name>X5EG23_9CORY</name>
<feature type="transmembrane region" description="Helical" evidence="8">
    <location>
        <begin position="166"/>
        <end position="189"/>
    </location>
</feature>
<reference evidence="10 11" key="1">
    <citation type="journal article" date="2015" name="Int. J. Syst. Evol. Microbiol.">
        <title>Revisiting Corynebacterium glyciniphilum (ex Kubota et al., 1972) sp. nov., nom. rev., isolated from putrefied banana.</title>
        <authorList>
            <person name="Al-Dilaimi A."/>
            <person name="Bednarz H."/>
            <person name="Lomker A."/>
            <person name="Niehaus K."/>
            <person name="Kalinowski J."/>
            <person name="Ruckert C."/>
        </authorList>
    </citation>
    <scope>NUCLEOTIDE SEQUENCE [LARGE SCALE GENOMIC DNA]</scope>
    <source>
        <strain evidence="10">AJ 3170</strain>
    </source>
</reference>
<evidence type="ECO:0000256" key="6">
    <source>
        <dbReference type="ARBA" id="ARBA00022989"/>
    </source>
</evidence>
<dbReference type="GO" id="GO:0015920">
    <property type="term" value="P:lipopolysaccharide transport"/>
    <property type="evidence" value="ECO:0007669"/>
    <property type="project" value="TreeGrafter"/>
</dbReference>
<comment type="similarity">
    <text evidence="2">Belongs to the ABC-2 integral membrane protein family.</text>
</comment>
<dbReference type="eggNOG" id="COG1682">
    <property type="taxonomic scope" value="Bacteria"/>
</dbReference>
<keyword evidence="5 8" id="KW-0812">Transmembrane</keyword>
<dbReference type="InterPro" id="IPR013525">
    <property type="entry name" value="ABC2_TM"/>
</dbReference>
<proteinExistence type="inferred from homology"/>
<dbReference type="GO" id="GO:0005886">
    <property type="term" value="C:plasma membrane"/>
    <property type="evidence" value="ECO:0007669"/>
    <property type="project" value="UniProtKB-SubCell"/>
</dbReference>
<comment type="subcellular location">
    <subcellularLocation>
        <location evidence="1">Cell membrane</location>
        <topology evidence="1">Multi-pass membrane protein</topology>
    </subcellularLocation>
</comment>
<feature type="transmembrane region" description="Helical" evidence="8">
    <location>
        <begin position="287"/>
        <end position="308"/>
    </location>
</feature>
<sequence>MAPALITAHHTVPEYRIPVSDSENPRPVATSPEYERFVAAPTEGGVPSSTSQTFGAAWDDLKRGFGQRELWLTLGWQDIKQRYRRSVLGPLWITLATGVMAVALGLLYSMLFQMDLKEFLPHVAVGLIMWSFISGCIIEGSQVFIANEGLIKQLPSALSVHVYRLVWKQFLILCHNLVIWVVLLAVFQIPVGWEVLLAVPGLALLVANGVWVSMFFGIIATRFRDVAPLLESLVQLLFYMTPIVWTTKTLLEQGGAVADRARLAEINPLFHYLSVVRGPMINEPVEMHSWIIVGVLTVLGTLFAMVFMRQWRSRVSYWV</sequence>
<dbReference type="GO" id="GO:0140359">
    <property type="term" value="F:ABC-type transporter activity"/>
    <property type="evidence" value="ECO:0007669"/>
    <property type="project" value="InterPro"/>
</dbReference>
<dbReference type="STRING" id="1404245.CGLY_15625"/>
<evidence type="ECO:0000256" key="8">
    <source>
        <dbReference type="SAM" id="Phobius"/>
    </source>
</evidence>
<evidence type="ECO:0000256" key="5">
    <source>
        <dbReference type="ARBA" id="ARBA00022692"/>
    </source>
</evidence>
<dbReference type="PANTHER" id="PTHR30413:SF10">
    <property type="entry name" value="CAPSULE POLYSACCHARIDE EXPORT INNER-MEMBRANE PROTEIN CTRC"/>
    <property type="match status" value="1"/>
</dbReference>